<dbReference type="EMBL" id="BAAFJT010000001">
    <property type="protein sequence ID" value="GAB0179359.1"/>
    <property type="molecule type" value="Genomic_DNA"/>
</dbReference>
<keyword evidence="3" id="KW-1185">Reference proteome</keyword>
<evidence type="ECO:0000313" key="3">
    <source>
        <dbReference type="Proteomes" id="UP001623348"/>
    </source>
</evidence>
<dbReference type="AlphaFoldDB" id="A0ABC9W169"/>
<evidence type="ECO:0000313" key="2">
    <source>
        <dbReference type="EMBL" id="GAB0179359.1"/>
    </source>
</evidence>
<feature type="domain" description="Reverse transcriptase" evidence="1">
    <location>
        <begin position="106"/>
        <end position="356"/>
    </location>
</feature>
<evidence type="ECO:0000259" key="1">
    <source>
        <dbReference type="PROSITE" id="PS50878"/>
    </source>
</evidence>
<dbReference type="InterPro" id="IPR043502">
    <property type="entry name" value="DNA/RNA_pol_sf"/>
</dbReference>
<dbReference type="PROSITE" id="PS50878">
    <property type="entry name" value="RT_POL"/>
    <property type="match status" value="1"/>
</dbReference>
<name>A0ABC9W169_GRUJA</name>
<gene>
    <name evidence="2" type="ORF">GRJ2_000401200</name>
</gene>
<dbReference type="CDD" id="cd01650">
    <property type="entry name" value="RT_nLTR_like"/>
    <property type="match status" value="1"/>
</dbReference>
<proteinExistence type="predicted"/>
<comment type="caution">
    <text evidence="2">The sequence shown here is derived from an EMBL/GenBank/DDBJ whole genome shotgun (WGS) entry which is preliminary data.</text>
</comment>
<protein>
    <submittedName>
        <fullName evidence="2">Mitochondrial enolase superfamily member 1</fullName>
    </submittedName>
</protein>
<accession>A0ABC9W169</accession>
<dbReference type="InterPro" id="IPR000477">
    <property type="entry name" value="RT_dom"/>
</dbReference>
<dbReference type="Pfam" id="PF00078">
    <property type="entry name" value="RVT_1"/>
    <property type="match status" value="1"/>
</dbReference>
<dbReference type="Proteomes" id="UP001623348">
    <property type="component" value="Unassembled WGS sequence"/>
</dbReference>
<sequence length="364" mass="41404">MQKHRDNISPLLNRRNELVTSNTEKAEVRNTFFTSVFTSTVGPQALGTKTQVDVNTDLLSVKEKLVCELLQKLDPYKLMGPDNRHPRVLRELADLIVRLLSIIFEKLWRSRDVPENWRKVNVTPIYKKGLKEDPGNYRPISLTSIPGKVTERILLEIITGQMKQVIGKSQHGFTKGKSCLTKHDFYNKVTCSVDVGRVVDVVYLDFSKAFDIVPHRPHTKKPICYGLDKWSMQWVGNWLTGRTQRVVVDSSFLNWQSVTSGVPQGSILGPTLFNIFISDLDDGIKCTLMKSADDTKLSGEVDTLEGRATLQEDLDGMEKWAKKNFMKFNKDKCKVDPSTGWDPPGWGAALWKGTWGCWWETRSI</sequence>
<reference evidence="2 3" key="1">
    <citation type="submission" date="2024-06" db="EMBL/GenBank/DDBJ databases">
        <title>The draft genome of Grus japonensis, version 3.</title>
        <authorList>
            <person name="Nabeshima K."/>
            <person name="Suzuki S."/>
            <person name="Onuma M."/>
        </authorList>
    </citation>
    <scope>NUCLEOTIDE SEQUENCE [LARGE SCALE GENOMIC DNA]</scope>
    <source>
        <strain evidence="2 3">451A</strain>
    </source>
</reference>
<dbReference type="SUPFAM" id="SSF56672">
    <property type="entry name" value="DNA/RNA polymerases"/>
    <property type="match status" value="1"/>
</dbReference>
<dbReference type="PANTHER" id="PTHR33332">
    <property type="entry name" value="REVERSE TRANSCRIPTASE DOMAIN-CONTAINING PROTEIN"/>
    <property type="match status" value="1"/>
</dbReference>
<organism evidence="2 3">
    <name type="scientific">Grus japonensis</name>
    <name type="common">Japanese crane</name>
    <name type="synonym">Red-crowned crane</name>
    <dbReference type="NCBI Taxonomy" id="30415"/>
    <lineage>
        <taxon>Eukaryota</taxon>
        <taxon>Metazoa</taxon>
        <taxon>Chordata</taxon>
        <taxon>Craniata</taxon>
        <taxon>Vertebrata</taxon>
        <taxon>Euteleostomi</taxon>
        <taxon>Archelosauria</taxon>
        <taxon>Archosauria</taxon>
        <taxon>Dinosauria</taxon>
        <taxon>Saurischia</taxon>
        <taxon>Theropoda</taxon>
        <taxon>Coelurosauria</taxon>
        <taxon>Aves</taxon>
        <taxon>Neognathae</taxon>
        <taxon>Neoaves</taxon>
        <taxon>Gruiformes</taxon>
        <taxon>Gruidae</taxon>
        <taxon>Grus</taxon>
    </lineage>
</organism>